<reference evidence="3 4" key="1">
    <citation type="journal article" date="2013" name="PLoS Genet.">
        <title>Genomic mechanisms accounting for the adaptation to parasitism in nematode-trapping fungi.</title>
        <authorList>
            <person name="Meerupati T."/>
            <person name="Andersson K.M."/>
            <person name="Friman E."/>
            <person name="Kumar D."/>
            <person name="Tunlid A."/>
            <person name="Ahren D."/>
        </authorList>
    </citation>
    <scope>NUCLEOTIDE SEQUENCE [LARGE SCALE GENOMIC DNA]</scope>
    <source>
        <strain evidence="3 4">CBS 200.50</strain>
    </source>
</reference>
<sequence length="1050" mass="116390">MALISSTEALDLELSEKSSSLVITKNQQVSTASELGKDTKPGEVTLVVVKYIKEVPISTKHSLVPTKRLIGYTQSHTHGTYTNSAIRRTFLDSQIQWISNPVISKWRDPRHRIHDLLNEVSELHEKWTHASTPKRPFSPAADPLWLEPGRLLAQAGLPWYNNQLSMPNELDTSFPYHFKSFEQKLIREKGTRVGDPDACGYFCDSIEANCYGIRALQQELRKDYPTLQPVVLYDSFNEKDLLSAKVFFGLQLHRIDLQDELEDIRRRLAAVLTTAAGVRPVIFAATLASSGGYYDDLNVICRLSQIFPLMLHVDASRNFDYITTLSHKRRKQLGVQKLTLSARKISQPLQLRDGSIAASTISAGGVFHVESSPVIVLKPTSLGGETIRVEYIQASDSSLAGSRDALTPLWMAIQEMRFGAAGFRDIYKHCASLRNSLVQILRKKIPNLVVLTPPYSLDVIFKHCSQEQIDSLTLLGGISACDGEIVLSMQPSVTEADLASVVDVFSRTANAQTSRIEVAENDATEKFSKMYPIPASISGELSRTVDTWKILTRSAAGYPVNMSFPSALGPVIGHFLDVDIPADWIKEKSKEIFTERMKSFGLEPGHMSSFKGAFTTGSTMGNRMGIHVALLRLPGAHVYFSSETHYSVKKTMRDCDDLTNRWIKPARKARYSQIPCDEMGRILPGALVKQALLDRDACQRRDEEYYIILVANSGTTFVGASDDLKDISSALKKVGLEISHIHVDGALNFGFGNFGAALGPPGKTTNGVPCVQGVSFSHHKAMGSMVSGEVLCYCPGEELSSLEWSIDPRSIFETWLYSQAFTKTDKANILKYCLENASRLESGLKRLGISTKRNPDSITVVLERIPSWIIEEFSLRPEGDWVHFITMPHVSPETVDLFVDRISWVQRQCLITFSYVQPMIEAVIQQTVTISRLRCQGSMAEKIAELSKTAIPLVSQIGYTSSLTSAVVASGIRSSLSVVILDQDTGVEAVLLIETFRQTAIRIGPLLIKSIHADRSTMIGTIARQLAGFLARHMNIGLQLNSMSYMPFAI</sequence>
<reference evidence="4" key="2">
    <citation type="submission" date="2013-04" db="EMBL/GenBank/DDBJ databases">
        <title>Genomic mechanisms accounting for the adaptation to parasitism in nematode-trapping fungi.</title>
        <authorList>
            <person name="Ahren D.G."/>
        </authorList>
    </citation>
    <scope>NUCLEOTIDE SEQUENCE [LARGE SCALE GENOMIC DNA]</scope>
    <source>
        <strain evidence="4">CBS 200.50</strain>
    </source>
</reference>
<dbReference type="OrthoDB" id="2161780at2759"/>
<evidence type="ECO:0000256" key="2">
    <source>
        <dbReference type="ARBA" id="ARBA00022793"/>
    </source>
</evidence>
<accession>S8C6T5</accession>
<dbReference type="PANTHER" id="PTHR46101:SF2">
    <property type="entry name" value="SERINE DECARBOXYLASE"/>
    <property type="match status" value="1"/>
</dbReference>
<dbReference type="GO" id="GO:0016831">
    <property type="term" value="F:carboxy-lyase activity"/>
    <property type="evidence" value="ECO:0007669"/>
    <property type="project" value="UniProtKB-KW"/>
</dbReference>
<keyword evidence="4" id="KW-1185">Reference proteome</keyword>
<dbReference type="eggNOG" id="KOG0629">
    <property type="taxonomic scope" value="Eukaryota"/>
</dbReference>
<dbReference type="Gene3D" id="3.40.640.10">
    <property type="entry name" value="Type I PLP-dependent aspartate aminotransferase-like (Major domain)"/>
    <property type="match status" value="2"/>
</dbReference>
<name>S8C6T5_DACHA</name>
<protein>
    <recommendedName>
        <fullName evidence="5">Pyridoxal phosphate-dependent transferase</fullName>
    </recommendedName>
</protein>
<keyword evidence="2" id="KW-0210">Decarboxylase</keyword>
<evidence type="ECO:0000313" key="3">
    <source>
        <dbReference type="EMBL" id="EPS43407.1"/>
    </source>
</evidence>
<gene>
    <name evidence="3" type="ORF">H072_2673</name>
</gene>
<dbReference type="InterPro" id="IPR051151">
    <property type="entry name" value="Group_II_Decarboxylase"/>
</dbReference>
<dbReference type="Proteomes" id="UP000015100">
    <property type="component" value="Unassembled WGS sequence"/>
</dbReference>
<dbReference type="InterPro" id="IPR015421">
    <property type="entry name" value="PyrdxlP-dep_Trfase_major"/>
</dbReference>
<dbReference type="PANTHER" id="PTHR46101">
    <property type="match status" value="1"/>
</dbReference>
<comment type="similarity">
    <text evidence="1">Belongs to the group II decarboxylase family.</text>
</comment>
<dbReference type="STRING" id="1284197.S8C6T5"/>
<evidence type="ECO:0008006" key="5">
    <source>
        <dbReference type="Google" id="ProtNLM"/>
    </source>
</evidence>
<comment type="caution">
    <text evidence="3">The sequence shown here is derived from an EMBL/GenBank/DDBJ whole genome shotgun (WGS) entry which is preliminary data.</text>
</comment>
<dbReference type="EMBL" id="AQGS01000079">
    <property type="protein sequence ID" value="EPS43407.1"/>
    <property type="molecule type" value="Genomic_DNA"/>
</dbReference>
<keyword evidence="2" id="KW-0456">Lyase</keyword>
<dbReference type="OMA" id="RNFDYIT"/>
<dbReference type="AlphaFoldDB" id="S8C6T5"/>
<dbReference type="InterPro" id="IPR015424">
    <property type="entry name" value="PyrdxlP-dep_Trfase"/>
</dbReference>
<evidence type="ECO:0000256" key="1">
    <source>
        <dbReference type="ARBA" id="ARBA00009533"/>
    </source>
</evidence>
<evidence type="ECO:0000313" key="4">
    <source>
        <dbReference type="Proteomes" id="UP000015100"/>
    </source>
</evidence>
<dbReference type="SUPFAM" id="SSF53383">
    <property type="entry name" value="PLP-dependent transferases"/>
    <property type="match status" value="2"/>
</dbReference>
<proteinExistence type="inferred from homology"/>
<organism evidence="3 4">
    <name type="scientific">Dactylellina haptotyla (strain CBS 200.50)</name>
    <name type="common">Nematode-trapping fungus</name>
    <name type="synonym">Monacrosporium haptotylum</name>
    <dbReference type="NCBI Taxonomy" id="1284197"/>
    <lineage>
        <taxon>Eukaryota</taxon>
        <taxon>Fungi</taxon>
        <taxon>Dikarya</taxon>
        <taxon>Ascomycota</taxon>
        <taxon>Pezizomycotina</taxon>
        <taxon>Orbiliomycetes</taxon>
        <taxon>Orbiliales</taxon>
        <taxon>Orbiliaceae</taxon>
        <taxon>Dactylellina</taxon>
    </lineage>
</organism>
<dbReference type="HOGENOM" id="CLU_294391_0_0_1"/>